<gene>
    <name evidence="1" type="ORF">CLIB1423_36S00342</name>
</gene>
<keyword evidence="2" id="KW-1185">Reference proteome</keyword>
<evidence type="ECO:0000313" key="1">
    <source>
        <dbReference type="EMBL" id="CAH2355853.1"/>
    </source>
</evidence>
<organism evidence="1 2">
    <name type="scientific">[Candida] railenensis</name>
    <dbReference type="NCBI Taxonomy" id="45579"/>
    <lineage>
        <taxon>Eukaryota</taxon>
        <taxon>Fungi</taxon>
        <taxon>Dikarya</taxon>
        <taxon>Ascomycota</taxon>
        <taxon>Saccharomycotina</taxon>
        <taxon>Pichiomycetes</taxon>
        <taxon>Debaryomycetaceae</taxon>
        <taxon>Kurtzmaniella</taxon>
    </lineage>
</organism>
<protein>
    <submittedName>
        <fullName evidence="1">DNA repair protein Rad33p</fullName>
    </submittedName>
</protein>
<dbReference type="Proteomes" id="UP000837801">
    <property type="component" value="Unassembled WGS sequence"/>
</dbReference>
<dbReference type="EMBL" id="CAKXYY010000036">
    <property type="protein sequence ID" value="CAH2355853.1"/>
    <property type="molecule type" value="Genomic_DNA"/>
</dbReference>
<sequence length="227" mass="26166">MSKKGFHKSSQFELVPEYIENEIIQLYKSLNDSDLFFSDLPNFFKRLGIEEIFIKDIINCVEYFYNQIYSKDDVDLNVAENAKQYITLKAVKSFTITQSIDNLDDIIDVIDVQKLIKNSGKLIKLRDNFELIVDSWSLFVKAGDQSNKNIGKDEILNYRLTLPHLQKIKQELGLEESLSDSSLIDMLGSCATSGDDIVNYDWDKLKEGKYVNIRDFAEIMGQLGEFD</sequence>
<comment type="caution">
    <text evidence="1">The sequence shown here is derived from an EMBL/GenBank/DDBJ whole genome shotgun (WGS) entry which is preliminary data.</text>
</comment>
<evidence type="ECO:0000313" key="2">
    <source>
        <dbReference type="Proteomes" id="UP000837801"/>
    </source>
</evidence>
<accession>A0A9P0QX09</accession>
<proteinExistence type="predicted"/>
<dbReference type="OrthoDB" id="4085867at2759"/>
<dbReference type="InterPro" id="IPR014841">
    <property type="entry name" value="Rad33"/>
</dbReference>
<name>A0A9P0QX09_9ASCO</name>
<dbReference type="AlphaFoldDB" id="A0A9P0QX09"/>
<dbReference type="Pfam" id="PF08730">
    <property type="entry name" value="Rad33"/>
    <property type="match status" value="1"/>
</dbReference>
<reference evidence="1" key="1">
    <citation type="submission" date="2022-03" db="EMBL/GenBank/DDBJ databases">
        <authorList>
            <person name="Legras J.-L."/>
            <person name="Devillers H."/>
            <person name="Grondin C."/>
        </authorList>
    </citation>
    <scope>NUCLEOTIDE SEQUENCE</scope>
    <source>
        <strain evidence="1">CLIB 1423</strain>
    </source>
</reference>